<gene>
    <name evidence="1" type="ORF">ACFQ2Z_17300</name>
</gene>
<organism evidence="1 2">
    <name type="scientific">Paenibacillus timonensis</name>
    <dbReference type="NCBI Taxonomy" id="225915"/>
    <lineage>
        <taxon>Bacteria</taxon>
        <taxon>Bacillati</taxon>
        <taxon>Bacillota</taxon>
        <taxon>Bacilli</taxon>
        <taxon>Bacillales</taxon>
        <taxon>Paenibacillaceae</taxon>
        <taxon>Paenibacillus</taxon>
    </lineage>
</organism>
<proteinExistence type="predicted"/>
<dbReference type="InterPro" id="IPR014794">
    <property type="entry name" value="DUF1779"/>
</dbReference>
<dbReference type="EMBL" id="JBHTKZ010000037">
    <property type="protein sequence ID" value="MFD1183098.1"/>
    <property type="molecule type" value="Genomic_DNA"/>
</dbReference>
<sequence length="273" mass="29366">MQNRKLWHIGLLILVCAMLLVGLQRIQETGQEAVAPGPLEAAGQQLEALYSMGQAVTSDPFRLTLKWQGEWSSLLAPEEAAGALASRLGLPGPEAVTVQGRTVYEAKGRIEGFPAEFELTTLEEGKHYAMLRLEATGGDRATLERLREAQRSAGESLEDEGVQTDWNAAVQGIAWPATGAEGKVESGESGESGLAAALDKLEAKINQLPKLKLKRAEEFADERTASRTYSVEALPISVQSGDDRVALQLAVHRNSGTGMDEITIGTPLLTVEY</sequence>
<reference evidence="2" key="1">
    <citation type="journal article" date="2019" name="Int. J. Syst. Evol. Microbiol.">
        <title>The Global Catalogue of Microorganisms (GCM) 10K type strain sequencing project: providing services to taxonomists for standard genome sequencing and annotation.</title>
        <authorList>
            <consortium name="The Broad Institute Genomics Platform"/>
            <consortium name="The Broad Institute Genome Sequencing Center for Infectious Disease"/>
            <person name="Wu L."/>
            <person name="Ma J."/>
        </authorList>
    </citation>
    <scope>NUCLEOTIDE SEQUENCE [LARGE SCALE GENOMIC DNA]</scope>
    <source>
        <strain evidence="2">CCUG 48216</strain>
    </source>
</reference>
<evidence type="ECO:0000313" key="2">
    <source>
        <dbReference type="Proteomes" id="UP001597211"/>
    </source>
</evidence>
<comment type="caution">
    <text evidence="1">The sequence shown here is derived from an EMBL/GenBank/DDBJ whole genome shotgun (WGS) entry which is preliminary data.</text>
</comment>
<name>A0ABW3SET0_9BACL</name>
<dbReference type="RefSeq" id="WP_240270261.1">
    <property type="nucleotide sequence ID" value="NZ_JAKSXN010000041.1"/>
</dbReference>
<accession>A0ABW3SET0</accession>
<protein>
    <submittedName>
        <fullName evidence="1">YwmB family TATA-box binding protein</fullName>
    </submittedName>
</protein>
<dbReference type="Proteomes" id="UP001597211">
    <property type="component" value="Unassembled WGS sequence"/>
</dbReference>
<dbReference type="Pfam" id="PF08680">
    <property type="entry name" value="DUF1779"/>
    <property type="match status" value="1"/>
</dbReference>
<keyword evidence="2" id="KW-1185">Reference proteome</keyword>
<dbReference type="Gene3D" id="3.30.360.40">
    <property type="entry name" value="YwmB-like"/>
    <property type="match status" value="1"/>
</dbReference>
<evidence type="ECO:0000313" key="1">
    <source>
        <dbReference type="EMBL" id="MFD1183098.1"/>
    </source>
</evidence>